<keyword evidence="2" id="KW-1185">Reference proteome</keyword>
<dbReference type="SUPFAM" id="SSF160214">
    <property type="entry name" value="FlaG-like"/>
    <property type="match status" value="1"/>
</dbReference>
<dbReference type="KEGG" id="cheb:HH215_19990"/>
<evidence type="ECO:0000313" key="1">
    <source>
        <dbReference type="EMBL" id="QJD85227.1"/>
    </source>
</evidence>
<protein>
    <submittedName>
        <fullName evidence="1">Flagellar protein FlaG</fullName>
    </submittedName>
</protein>
<proteinExistence type="predicted"/>
<dbReference type="PANTHER" id="PTHR37166">
    <property type="entry name" value="PROTEIN FLAG"/>
    <property type="match status" value="1"/>
</dbReference>
<dbReference type="InterPro" id="IPR035924">
    <property type="entry name" value="FlaG-like_sf"/>
</dbReference>
<keyword evidence="1" id="KW-0966">Cell projection</keyword>
<name>A0A7Z2VLE1_9BACL</name>
<sequence>MASFGGVSGVQKTEMPKYEFGDQRNLAKDKYAGESTVEAKASTTSFVQKEDLTAFDISNLKEEEKKKLDEELKKMNDTLASSGKMLKFKYDEKAKATYVEVIDAESQKVLVSLPPEFLIDLSVRMKELIGMFLDKRL</sequence>
<gene>
    <name evidence="1" type="ORF">HH215_19990</name>
</gene>
<dbReference type="InterPro" id="IPR005186">
    <property type="entry name" value="FlaG"/>
</dbReference>
<keyword evidence="1" id="KW-0969">Cilium</keyword>
<accession>A0A7Z2VLE1</accession>
<dbReference type="EMBL" id="CP051680">
    <property type="protein sequence ID" value="QJD85227.1"/>
    <property type="molecule type" value="Genomic_DNA"/>
</dbReference>
<dbReference type="Pfam" id="PF03646">
    <property type="entry name" value="FlaG"/>
    <property type="match status" value="1"/>
</dbReference>
<dbReference type="PANTHER" id="PTHR37166:SF1">
    <property type="entry name" value="PROTEIN FLAG"/>
    <property type="match status" value="1"/>
</dbReference>
<organism evidence="1 2">
    <name type="scientific">Cohnella herbarum</name>
    <dbReference type="NCBI Taxonomy" id="2728023"/>
    <lineage>
        <taxon>Bacteria</taxon>
        <taxon>Bacillati</taxon>
        <taxon>Bacillota</taxon>
        <taxon>Bacilli</taxon>
        <taxon>Bacillales</taxon>
        <taxon>Paenibacillaceae</taxon>
        <taxon>Cohnella</taxon>
    </lineage>
</organism>
<dbReference type="Gene3D" id="3.30.160.170">
    <property type="entry name" value="FlaG-like"/>
    <property type="match status" value="1"/>
</dbReference>
<keyword evidence="1" id="KW-0282">Flagellum</keyword>
<evidence type="ECO:0000313" key="2">
    <source>
        <dbReference type="Proteomes" id="UP000502248"/>
    </source>
</evidence>
<reference evidence="1 2" key="1">
    <citation type="submission" date="2020-04" db="EMBL/GenBank/DDBJ databases">
        <title>Genome sequencing of novel species.</title>
        <authorList>
            <person name="Heo J."/>
            <person name="Kim S.-J."/>
            <person name="Kim J.-S."/>
            <person name="Hong S.-B."/>
            <person name="Kwon S.-W."/>
        </authorList>
    </citation>
    <scope>NUCLEOTIDE SEQUENCE [LARGE SCALE GENOMIC DNA]</scope>
    <source>
        <strain evidence="1 2">MFER-1</strain>
    </source>
</reference>
<dbReference type="Proteomes" id="UP000502248">
    <property type="component" value="Chromosome"/>
</dbReference>
<dbReference type="RefSeq" id="WP_169281492.1">
    <property type="nucleotide sequence ID" value="NZ_CP051680.1"/>
</dbReference>
<dbReference type="AlphaFoldDB" id="A0A7Z2VLE1"/>